<proteinExistence type="predicted"/>
<protein>
    <submittedName>
        <fullName evidence="1">Uncharacterized protein</fullName>
    </submittedName>
</protein>
<dbReference type="EMBL" id="JACGWJ010000188">
    <property type="protein sequence ID" value="KAL0294335.1"/>
    <property type="molecule type" value="Genomic_DNA"/>
</dbReference>
<reference evidence="1" key="2">
    <citation type="journal article" date="2024" name="Plant">
        <title>Genomic evolution and insights into agronomic trait innovations of Sesamum species.</title>
        <authorList>
            <person name="Miao H."/>
            <person name="Wang L."/>
            <person name="Qu L."/>
            <person name="Liu H."/>
            <person name="Sun Y."/>
            <person name="Le M."/>
            <person name="Wang Q."/>
            <person name="Wei S."/>
            <person name="Zheng Y."/>
            <person name="Lin W."/>
            <person name="Duan Y."/>
            <person name="Cao H."/>
            <person name="Xiong S."/>
            <person name="Wang X."/>
            <person name="Wei L."/>
            <person name="Li C."/>
            <person name="Ma Q."/>
            <person name="Ju M."/>
            <person name="Zhao R."/>
            <person name="Li G."/>
            <person name="Mu C."/>
            <person name="Tian Q."/>
            <person name="Mei H."/>
            <person name="Zhang T."/>
            <person name="Gao T."/>
            <person name="Zhang H."/>
        </authorList>
    </citation>
    <scope>NUCLEOTIDE SEQUENCE</scope>
    <source>
        <strain evidence="1">G02</strain>
    </source>
</reference>
<accession>A0AAW2JIF6</accession>
<comment type="caution">
    <text evidence="1">The sequence shown here is derived from an EMBL/GenBank/DDBJ whole genome shotgun (WGS) entry which is preliminary data.</text>
</comment>
<sequence>MVPPSQPPCKLVKKRLTVRRVSVKMKRHPKIFDRERTFLEAYEINDGLPVPVHRFR</sequence>
<name>A0AAW2JIF6_SESRA</name>
<organism evidence="1">
    <name type="scientific">Sesamum radiatum</name>
    <name type="common">Black benniseed</name>
    <dbReference type="NCBI Taxonomy" id="300843"/>
    <lineage>
        <taxon>Eukaryota</taxon>
        <taxon>Viridiplantae</taxon>
        <taxon>Streptophyta</taxon>
        <taxon>Embryophyta</taxon>
        <taxon>Tracheophyta</taxon>
        <taxon>Spermatophyta</taxon>
        <taxon>Magnoliopsida</taxon>
        <taxon>eudicotyledons</taxon>
        <taxon>Gunneridae</taxon>
        <taxon>Pentapetalae</taxon>
        <taxon>asterids</taxon>
        <taxon>lamiids</taxon>
        <taxon>Lamiales</taxon>
        <taxon>Pedaliaceae</taxon>
        <taxon>Sesamum</taxon>
    </lineage>
</organism>
<reference evidence="1" key="1">
    <citation type="submission" date="2020-06" db="EMBL/GenBank/DDBJ databases">
        <authorList>
            <person name="Li T."/>
            <person name="Hu X."/>
            <person name="Zhang T."/>
            <person name="Song X."/>
            <person name="Zhang H."/>
            <person name="Dai N."/>
            <person name="Sheng W."/>
            <person name="Hou X."/>
            <person name="Wei L."/>
        </authorList>
    </citation>
    <scope>NUCLEOTIDE SEQUENCE</scope>
    <source>
        <strain evidence="1">G02</strain>
        <tissue evidence="1">Leaf</tissue>
    </source>
</reference>
<gene>
    <name evidence="1" type="ORF">Sradi_6892100</name>
</gene>
<dbReference type="AlphaFoldDB" id="A0AAW2JIF6"/>
<evidence type="ECO:0000313" key="1">
    <source>
        <dbReference type="EMBL" id="KAL0294335.1"/>
    </source>
</evidence>